<dbReference type="AlphaFoldDB" id="A0A1Q4V9F4"/>
<feature type="transmembrane region" description="Helical" evidence="1">
    <location>
        <begin position="57"/>
        <end position="79"/>
    </location>
</feature>
<gene>
    <name evidence="2" type="ORF">AB852_09175</name>
</gene>
<reference evidence="2 3" key="1">
    <citation type="submission" date="2015-06" db="EMBL/GenBank/DDBJ databases">
        <title>Cloning and characterization of the uncialamcin biosynthetic gene cluster.</title>
        <authorList>
            <person name="Yan X."/>
            <person name="Huang T."/>
            <person name="Ge H."/>
            <person name="Shen B."/>
        </authorList>
    </citation>
    <scope>NUCLEOTIDE SEQUENCE [LARGE SCALE GENOMIC DNA]</scope>
    <source>
        <strain evidence="2 3">DCA2648</strain>
    </source>
</reference>
<proteinExistence type="predicted"/>
<dbReference type="Proteomes" id="UP000186455">
    <property type="component" value="Unassembled WGS sequence"/>
</dbReference>
<accession>A0A1Q4V9F4</accession>
<sequence length="91" mass="9479">MVGRQRTCAGAALFLIPVRSAPLLWFLSAAIGFLFRFSFPAWLCVPSGVSRVDAEHIGTAVGLMLTLAAVGGFVVPLVFEKIVPAAGYGAG</sequence>
<evidence type="ECO:0008006" key="4">
    <source>
        <dbReference type="Google" id="ProtNLM"/>
    </source>
</evidence>
<keyword evidence="1" id="KW-0812">Transmembrane</keyword>
<keyword evidence="1" id="KW-0472">Membrane</keyword>
<protein>
    <recommendedName>
        <fullName evidence="4">Major facilitator superfamily (MFS) profile domain-containing protein</fullName>
    </recommendedName>
</protein>
<comment type="caution">
    <text evidence="2">The sequence shown here is derived from an EMBL/GenBank/DDBJ whole genome shotgun (WGS) entry which is preliminary data.</text>
</comment>
<dbReference type="InterPro" id="IPR036259">
    <property type="entry name" value="MFS_trans_sf"/>
</dbReference>
<evidence type="ECO:0000313" key="3">
    <source>
        <dbReference type="Proteomes" id="UP000186455"/>
    </source>
</evidence>
<evidence type="ECO:0000313" key="2">
    <source>
        <dbReference type="EMBL" id="OKH94454.1"/>
    </source>
</evidence>
<keyword evidence="1" id="KW-1133">Transmembrane helix</keyword>
<feature type="transmembrane region" description="Helical" evidence="1">
    <location>
        <begin position="23"/>
        <end position="45"/>
    </location>
</feature>
<dbReference type="RefSeq" id="WP_073785985.1">
    <property type="nucleotide sequence ID" value="NZ_LFBV01000002.1"/>
</dbReference>
<dbReference type="EMBL" id="LFBV01000002">
    <property type="protein sequence ID" value="OKH94454.1"/>
    <property type="molecule type" value="Genomic_DNA"/>
</dbReference>
<organism evidence="2 3">
    <name type="scientific">Streptomyces uncialis</name>
    <dbReference type="NCBI Taxonomy" id="1048205"/>
    <lineage>
        <taxon>Bacteria</taxon>
        <taxon>Bacillati</taxon>
        <taxon>Actinomycetota</taxon>
        <taxon>Actinomycetes</taxon>
        <taxon>Kitasatosporales</taxon>
        <taxon>Streptomycetaceae</taxon>
        <taxon>Streptomyces</taxon>
    </lineage>
</organism>
<keyword evidence="3" id="KW-1185">Reference proteome</keyword>
<name>A0A1Q4V9F4_9ACTN</name>
<dbReference type="SUPFAM" id="SSF103473">
    <property type="entry name" value="MFS general substrate transporter"/>
    <property type="match status" value="1"/>
</dbReference>
<evidence type="ECO:0000256" key="1">
    <source>
        <dbReference type="SAM" id="Phobius"/>
    </source>
</evidence>